<evidence type="ECO:0000259" key="1">
    <source>
        <dbReference type="PROSITE" id="PS51833"/>
    </source>
</evidence>
<dbReference type="PROSITE" id="PS51833">
    <property type="entry name" value="HDOD"/>
    <property type="match status" value="1"/>
</dbReference>
<dbReference type="Gene3D" id="1.10.3210.10">
    <property type="entry name" value="Hypothetical protein af1432"/>
    <property type="match status" value="1"/>
</dbReference>
<comment type="caution">
    <text evidence="2">The sequence shown here is derived from an EMBL/GenBank/DDBJ whole genome shotgun (WGS) entry which is preliminary data.</text>
</comment>
<dbReference type="InterPro" id="IPR013976">
    <property type="entry name" value="HDOD"/>
</dbReference>
<dbReference type="SUPFAM" id="SSF109604">
    <property type="entry name" value="HD-domain/PDEase-like"/>
    <property type="match status" value="1"/>
</dbReference>
<gene>
    <name evidence="2" type="ORF">NCCP691_30770</name>
</gene>
<dbReference type="Pfam" id="PF08668">
    <property type="entry name" value="HDOD"/>
    <property type="match status" value="1"/>
</dbReference>
<dbReference type="PANTHER" id="PTHR33525">
    <property type="match status" value="1"/>
</dbReference>
<dbReference type="InterPro" id="IPR052340">
    <property type="entry name" value="RNase_Y/CdgJ"/>
</dbReference>
<dbReference type="Proteomes" id="UP000887222">
    <property type="component" value="Unassembled WGS sequence"/>
</dbReference>
<organism evidence="2 3">
    <name type="scientific">Noviherbaspirillum aridicola</name>
    <dbReference type="NCBI Taxonomy" id="2849687"/>
    <lineage>
        <taxon>Bacteria</taxon>
        <taxon>Pseudomonadati</taxon>
        <taxon>Pseudomonadota</taxon>
        <taxon>Betaproteobacteria</taxon>
        <taxon>Burkholderiales</taxon>
        <taxon>Oxalobacteraceae</taxon>
        <taxon>Noviherbaspirillum</taxon>
    </lineage>
</organism>
<dbReference type="EMBL" id="BPMK01000014">
    <property type="protein sequence ID" value="GIZ53063.1"/>
    <property type="molecule type" value="Genomic_DNA"/>
</dbReference>
<name>A0ABQ4Q779_9BURK</name>
<keyword evidence="3" id="KW-1185">Reference proteome</keyword>
<dbReference type="PANTHER" id="PTHR33525:SF6">
    <property type="entry name" value="HDOD DOMAIN-CONTAINING PROTEIN"/>
    <property type="match status" value="1"/>
</dbReference>
<evidence type="ECO:0000313" key="3">
    <source>
        <dbReference type="Proteomes" id="UP000887222"/>
    </source>
</evidence>
<accession>A0ABQ4Q779</accession>
<sequence length="342" mass="36901">MLKTLIHRLLRRRAEPAAAEEPLVSPLTVLAVDPAPAVELIDVDHLWLPWLLGAGEAVAQDLGEAESRTLRALKRVADEADPATAELVPRLPAIIPVLLRSLRDRNVSQSQLAAQVEQDAVLVAAILRQVNSAWFQRAAPVRTIEEALAMIGQNGLRMLVASVAFKPLFSAGLGPFTGTGAPRVWALSAPYGFACRRLAAHFGADAFETFLAGLLRKVGVIVALRLLDQAGTAHPGELRSLAFQASFGHYCRRLSRLVGSSWEFPPQAVAAAAGDAWQSNEEMLRALGAADRLAKLHVLLGAGALREELADACLEGEEEIRCWREMAALDRDKAAQATESRN</sequence>
<reference evidence="2 3" key="1">
    <citation type="journal article" date="2022" name="Int. J. Syst. Evol. Microbiol.">
        <title>Noviherbaspirillum aridicola sp. nov., isolated from an arid soil in Pakistan.</title>
        <authorList>
            <person name="Khan I.U."/>
            <person name="Saqib M."/>
            <person name="Amin A."/>
            <person name="Hussain F."/>
            <person name="Li L."/>
            <person name="Liu Y.H."/>
            <person name="Fang B.Z."/>
            <person name="Ahmed I."/>
            <person name="Li W.J."/>
        </authorList>
    </citation>
    <scope>NUCLEOTIDE SEQUENCE [LARGE SCALE GENOMIC DNA]</scope>
    <source>
        <strain evidence="2 3">NCCP-691</strain>
    </source>
</reference>
<evidence type="ECO:0000313" key="2">
    <source>
        <dbReference type="EMBL" id="GIZ53063.1"/>
    </source>
</evidence>
<feature type="domain" description="HDOD" evidence="1">
    <location>
        <begin position="88"/>
        <end position="278"/>
    </location>
</feature>
<dbReference type="RefSeq" id="WP_220809488.1">
    <property type="nucleotide sequence ID" value="NZ_BPMK01000014.1"/>
</dbReference>
<proteinExistence type="predicted"/>
<protein>
    <recommendedName>
        <fullName evidence="1">HDOD domain-containing protein</fullName>
    </recommendedName>
</protein>